<keyword evidence="3" id="KW-0328">Glycosyltransferase</keyword>
<dbReference type="OrthoDB" id="5835829at2759"/>
<keyword evidence="8" id="KW-1185">Reference proteome</keyword>
<dbReference type="PANTHER" id="PTHR48043">
    <property type="entry name" value="EG:EG0003.4 PROTEIN-RELATED"/>
    <property type="match status" value="1"/>
</dbReference>
<evidence type="ECO:0000313" key="7">
    <source>
        <dbReference type="EMBL" id="VDM84286.1"/>
    </source>
</evidence>
<dbReference type="CDD" id="cd03784">
    <property type="entry name" value="GT1_Gtf-like"/>
    <property type="match status" value="1"/>
</dbReference>
<dbReference type="AlphaFoldDB" id="A0A3P7JLK4"/>
<dbReference type="EC" id="2.4.1.17" evidence="2"/>
<comment type="catalytic activity">
    <reaction evidence="6">
        <text>glucuronate acceptor + UDP-alpha-D-glucuronate = acceptor beta-D-glucuronoside + UDP + H(+)</text>
        <dbReference type="Rhea" id="RHEA:21032"/>
        <dbReference type="ChEBI" id="CHEBI:15378"/>
        <dbReference type="ChEBI" id="CHEBI:58052"/>
        <dbReference type="ChEBI" id="CHEBI:58223"/>
        <dbReference type="ChEBI" id="CHEBI:132367"/>
        <dbReference type="ChEBI" id="CHEBI:132368"/>
        <dbReference type="EC" id="2.4.1.17"/>
    </reaction>
</comment>
<organism evidence="7 8">
    <name type="scientific">Strongylus vulgaris</name>
    <name type="common">Blood worm</name>
    <dbReference type="NCBI Taxonomy" id="40348"/>
    <lineage>
        <taxon>Eukaryota</taxon>
        <taxon>Metazoa</taxon>
        <taxon>Ecdysozoa</taxon>
        <taxon>Nematoda</taxon>
        <taxon>Chromadorea</taxon>
        <taxon>Rhabditida</taxon>
        <taxon>Rhabditina</taxon>
        <taxon>Rhabditomorpha</taxon>
        <taxon>Strongyloidea</taxon>
        <taxon>Strongylidae</taxon>
        <taxon>Strongylus</taxon>
    </lineage>
</organism>
<keyword evidence="4" id="KW-0808">Transferase</keyword>
<dbReference type="PANTHER" id="PTHR48043:SF145">
    <property type="entry name" value="FI06409P-RELATED"/>
    <property type="match status" value="1"/>
</dbReference>
<protein>
    <recommendedName>
        <fullName evidence="2">glucuronosyltransferase</fullName>
        <ecNumber evidence="2">2.4.1.17</ecNumber>
    </recommendedName>
</protein>
<evidence type="ECO:0000313" key="8">
    <source>
        <dbReference type="Proteomes" id="UP000270094"/>
    </source>
</evidence>
<evidence type="ECO:0000256" key="1">
    <source>
        <dbReference type="ARBA" id="ARBA00009995"/>
    </source>
</evidence>
<dbReference type="InterPro" id="IPR050271">
    <property type="entry name" value="UDP-glycosyltransferase"/>
</dbReference>
<dbReference type="Proteomes" id="UP000270094">
    <property type="component" value="Unassembled WGS sequence"/>
</dbReference>
<dbReference type="Gene3D" id="3.40.50.2000">
    <property type="entry name" value="Glycogen Phosphorylase B"/>
    <property type="match status" value="1"/>
</dbReference>
<comment type="similarity">
    <text evidence="1">Belongs to the UDP-glycosyltransferase family.</text>
</comment>
<evidence type="ECO:0000256" key="6">
    <source>
        <dbReference type="ARBA" id="ARBA00047475"/>
    </source>
</evidence>
<keyword evidence="5" id="KW-0732">Signal</keyword>
<proteinExistence type="inferred from homology"/>
<gene>
    <name evidence="7" type="ORF">SVUK_LOCUS19284</name>
</gene>
<name>A0A3P7JLK4_STRVU</name>
<reference evidence="7 8" key="1">
    <citation type="submission" date="2018-11" db="EMBL/GenBank/DDBJ databases">
        <authorList>
            <consortium name="Pathogen Informatics"/>
        </authorList>
    </citation>
    <scope>NUCLEOTIDE SEQUENCE [LARGE SCALE GENOMIC DNA]</scope>
</reference>
<evidence type="ECO:0000256" key="5">
    <source>
        <dbReference type="ARBA" id="ARBA00022729"/>
    </source>
</evidence>
<accession>A0A3P7JLK4</accession>
<evidence type="ECO:0000256" key="2">
    <source>
        <dbReference type="ARBA" id="ARBA00012544"/>
    </source>
</evidence>
<dbReference type="InterPro" id="IPR002213">
    <property type="entry name" value="UDP_glucos_trans"/>
</dbReference>
<dbReference type="SUPFAM" id="SSF53756">
    <property type="entry name" value="UDP-Glycosyltransferase/glycogen phosphorylase"/>
    <property type="match status" value="1"/>
</dbReference>
<dbReference type="GO" id="GO:0015020">
    <property type="term" value="F:glucuronosyltransferase activity"/>
    <property type="evidence" value="ECO:0007669"/>
    <property type="project" value="UniProtKB-EC"/>
</dbReference>
<dbReference type="Pfam" id="PF00201">
    <property type="entry name" value="UDPGT"/>
    <property type="match status" value="1"/>
</dbReference>
<dbReference type="EMBL" id="UYYB01129050">
    <property type="protein sequence ID" value="VDM84286.1"/>
    <property type="molecule type" value="Genomic_DNA"/>
</dbReference>
<evidence type="ECO:0000256" key="4">
    <source>
        <dbReference type="ARBA" id="ARBA00022679"/>
    </source>
</evidence>
<evidence type="ECO:0000256" key="3">
    <source>
        <dbReference type="ARBA" id="ARBA00022676"/>
    </source>
</evidence>
<sequence length="185" mass="21478">MPRLYDIIGMDPIPSFMPGFPTIDQIYDHIHIPYVYFADIIETFASFPNVTFLWKYENDDIGGILKSYRNIYIKEWFPQVDLLADPRLTIFITHGGMNSILEAMYYAKPMIVVPLFADQQCNSKNVERKGLGILLKRHLLNKKTLTNALKRIMGNKWVISDISFTTDCFLTLTSSKNFERIRCNP</sequence>